<evidence type="ECO:0000256" key="4">
    <source>
        <dbReference type="ARBA" id="ARBA00023010"/>
    </source>
</evidence>
<comment type="similarity">
    <text evidence="1">Belongs to the peroxin-13 family.</text>
</comment>
<evidence type="ECO:0000256" key="9">
    <source>
        <dbReference type="SAM" id="MobiDB-lite"/>
    </source>
</evidence>
<evidence type="ECO:0000256" key="6">
    <source>
        <dbReference type="ARBA" id="ARBA00023140"/>
    </source>
</evidence>
<dbReference type="Proteomes" id="UP001497522">
    <property type="component" value="Chromosome 13"/>
</dbReference>
<comment type="subcellular location">
    <subcellularLocation>
        <location evidence="8">Peroxisome membrane</location>
    </subcellularLocation>
</comment>
<sequence>MGSSLAPPKVTPPKPWERGGAQAGSSVPSPFAPPSDSPSTAATVADAGVVNEGAKDDNGIPRNSAVAGGTVAGRQMPPRPWEKGILCTAGYGGALTSYNRPSLYGGMGSSMGGYGSTYGSPYSGSMYGGGYGNTYSGYGSSYGGGLGSSYGGMYNRYGSGGYGQYGGRGYGGMSGGYGGMGGGEMAPYGYGGPGDPNDPNAGPPPGPPNIWQSMLHVLNGFLNFFGRLSILVDENTHAFHFFITALLQLCDRAGVLYGELARFVLRLLGVRSKGHTRPKSPPVAPALPSGTGDASNNWDSVWGK</sequence>
<feature type="region of interest" description="Disordered" evidence="9">
    <location>
        <begin position="273"/>
        <end position="304"/>
    </location>
</feature>
<keyword evidence="2" id="KW-0813">Transport</keyword>
<keyword evidence="3" id="KW-0653">Protein transport</keyword>
<evidence type="ECO:0000256" key="2">
    <source>
        <dbReference type="ARBA" id="ARBA00022448"/>
    </source>
</evidence>
<dbReference type="PANTHER" id="PTHR19332">
    <property type="entry name" value="PEROXISOMAL MEMBRANE PROTEIN PEX13"/>
    <property type="match status" value="1"/>
</dbReference>
<evidence type="ECO:0000256" key="5">
    <source>
        <dbReference type="ARBA" id="ARBA00023136"/>
    </source>
</evidence>
<evidence type="ECO:0000256" key="8">
    <source>
        <dbReference type="ARBA" id="ARBA00046271"/>
    </source>
</evidence>
<dbReference type="InterPro" id="IPR035463">
    <property type="entry name" value="Pex13"/>
</dbReference>
<protein>
    <recommendedName>
        <fullName evidence="7">Peroxin-13</fullName>
    </recommendedName>
</protein>
<reference evidence="10" key="1">
    <citation type="submission" date="2024-03" db="EMBL/GenBank/DDBJ databases">
        <authorList>
            <consortium name="ELIXIR-Norway"/>
            <consortium name="Elixir Norway"/>
        </authorList>
    </citation>
    <scope>NUCLEOTIDE SEQUENCE</scope>
</reference>
<evidence type="ECO:0000256" key="1">
    <source>
        <dbReference type="ARBA" id="ARBA00006033"/>
    </source>
</evidence>
<dbReference type="PANTHER" id="PTHR19332:SF1">
    <property type="entry name" value="PEROXISOMAL MEMBRANE PROTEIN PEX13"/>
    <property type="match status" value="1"/>
</dbReference>
<keyword evidence="5" id="KW-0472">Membrane</keyword>
<evidence type="ECO:0000256" key="7">
    <source>
        <dbReference type="ARBA" id="ARBA00029693"/>
    </source>
</evidence>
<feature type="compositionally biased region" description="Low complexity" evidence="9">
    <location>
        <begin position="37"/>
        <end position="47"/>
    </location>
</feature>
<name>A0ABP1AK66_9BRYO</name>
<keyword evidence="11" id="KW-1185">Reference proteome</keyword>
<gene>
    <name evidence="10" type="ORF">CSSPJE1EN2_LOCUS5901</name>
</gene>
<keyword evidence="6" id="KW-0576">Peroxisome</keyword>
<organism evidence="10 11">
    <name type="scientific">Sphagnum jensenii</name>
    <dbReference type="NCBI Taxonomy" id="128206"/>
    <lineage>
        <taxon>Eukaryota</taxon>
        <taxon>Viridiplantae</taxon>
        <taxon>Streptophyta</taxon>
        <taxon>Embryophyta</taxon>
        <taxon>Bryophyta</taxon>
        <taxon>Sphagnophytina</taxon>
        <taxon>Sphagnopsida</taxon>
        <taxon>Sphagnales</taxon>
        <taxon>Sphagnaceae</taxon>
        <taxon>Sphagnum</taxon>
    </lineage>
</organism>
<dbReference type="EMBL" id="OZ023714">
    <property type="protein sequence ID" value="CAK9862906.1"/>
    <property type="molecule type" value="Genomic_DNA"/>
</dbReference>
<feature type="region of interest" description="Disordered" evidence="9">
    <location>
        <begin position="1"/>
        <end position="77"/>
    </location>
</feature>
<evidence type="ECO:0000256" key="3">
    <source>
        <dbReference type="ARBA" id="ARBA00022927"/>
    </source>
</evidence>
<keyword evidence="4" id="KW-0811">Translocation</keyword>
<feature type="compositionally biased region" description="Polar residues" evidence="9">
    <location>
        <begin position="292"/>
        <end position="304"/>
    </location>
</feature>
<evidence type="ECO:0000313" key="11">
    <source>
        <dbReference type="Proteomes" id="UP001497522"/>
    </source>
</evidence>
<proteinExistence type="inferred from homology"/>
<accession>A0ABP1AK66</accession>
<evidence type="ECO:0000313" key="10">
    <source>
        <dbReference type="EMBL" id="CAK9862906.1"/>
    </source>
</evidence>